<feature type="signal peptide" evidence="1">
    <location>
        <begin position="1"/>
        <end position="25"/>
    </location>
</feature>
<organism evidence="3 4">
    <name type="scientific">Marixanthomonas spongiae</name>
    <dbReference type="NCBI Taxonomy" id="2174845"/>
    <lineage>
        <taxon>Bacteria</taxon>
        <taxon>Pseudomonadati</taxon>
        <taxon>Bacteroidota</taxon>
        <taxon>Flavobacteriia</taxon>
        <taxon>Flavobacteriales</taxon>
        <taxon>Flavobacteriaceae</taxon>
        <taxon>Marixanthomonas</taxon>
    </lineage>
</organism>
<evidence type="ECO:0000256" key="1">
    <source>
        <dbReference type="SAM" id="SignalP"/>
    </source>
</evidence>
<dbReference type="SUPFAM" id="SSF110997">
    <property type="entry name" value="Sporulation related repeat"/>
    <property type="match status" value="1"/>
</dbReference>
<keyword evidence="4" id="KW-1185">Reference proteome</keyword>
<dbReference type="Gene3D" id="3.30.70.1070">
    <property type="entry name" value="Sporulation related repeat"/>
    <property type="match status" value="1"/>
</dbReference>
<dbReference type="GO" id="GO:0003743">
    <property type="term" value="F:translation initiation factor activity"/>
    <property type="evidence" value="ECO:0007669"/>
    <property type="project" value="UniProtKB-KW"/>
</dbReference>
<dbReference type="AlphaFoldDB" id="A0A2U0I8B2"/>
<feature type="chain" id="PRO_5015513857" evidence="1">
    <location>
        <begin position="26"/>
        <end position="131"/>
    </location>
</feature>
<comment type="caution">
    <text evidence="3">The sequence shown here is derived from an EMBL/GenBank/DDBJ whole genome shotgun (WGS) entry which is preliminary data.</text>
</comment>
<dbReference type="InterPro" id="IPR007730">
    <property type="entry name" value="SPOR-like_dom"/>
</dbReference>
<proteinExistence type="predicted"/>
<dbReference type="InterPro" id="IPR036680">
    <property type="entry name" value="SPOR-like_sf"/>
</dbReference>
<reference evidence="3 4" key="1">
    <citation type="submission" date="2018-04" db="EMBL/GenBank/DDBJ databases">
        <title>Marixanthomonas spongiae HN-E44 sp. nov., isolated from a marine sponge.</title>
        <authorList>
            <person name="Luo L."/>
            <person name="Zhuang L."/>
        </authorList>
    </citation>
    <scope>NUCLEOTIDE SEQUENCE [LARGE SCALE GENOMIC DNA]</scope>
    <source>
        <strain evidence="3 4">HN-E44</strain>
    </source>
</reference>
<dbReference type="OrthoDB" id="2473397at2"/>
<feature type="domain" description="SPOR" evidence="2">
    <location>
        <begin position="55"/>
        <end position="126"/>
    </location>
</feature>
<name>A0A2U0I8B2_9FLAO</name>
<accession>A0A2U0I8B2</accession>
<evidence type="ECO:0000313" key="4">
    <source>
        <dbReference type="Proteomes" id="UP000245962"/>
    </source>
</evidence>
<keyword evidence="1" id="KW-0732">Signal</keyword>
<keyword evidence="3" id="KW-0396">Initiation factor</keyword>
<dbReference type="RefSeq" id="WP_116693028.1">
    <property type="nucleotide sequence ID" value="NZ_QEHR01000001.1"/>
</dbReference>
<evidence type="ECO:0000313" key="3">
    <source>
        <dbReference type="EMBL" id="PVW17280.1"/>
    </source>
</evidence>
<dbReference type="Proteomes" id="UP000245962">
    <property type="component" value="Unassembled WGS sequence"/>
</dbReference>
<dbReference type="EMBL" id="QEHR01000001">
    <property type="protein sequence ID" value="PVW17280.1"/>
    <property type="molecule type" value="Genomic_DNA"/>
</dbReference>
<gene>
    <name evidence="3" type="ORF">DDV96_01865</name>
</gene>
<sequence>MKTAYIYKVVLASLLFVFISKTTWAQQGTVTIEQDPKITTLLQLKKGLEKDNRLSSGYTIQLYYGELNKANSIIRRYRGIYGTWPASIEYETPNYKVWVGSFSDRLDADRALIEIKKAFPSAFILKPQNRG</sequence>
<protein>
    <submittedName>
        <fullName evidence="3">Translation initiation factor IF-2</fullName>
    </submittedName>
</protein>
<dbReference type="Pfam" id="PF05036">
    <property type="entry name" value="SPOR"/>
    <property type="match status" value="1"/>
</dbReference>
<evidence type="ECO:0000259" key="2">
    <source>
        <dbReference type="Pfam" id="PF05036"/>
    </source>
</evidence>
<keyword evidence="3" id="KW-0648">Protein biosynthesis</keyword>
<dbReference type="GO" id="GO:0042834">
    <property type="term" value="F:peptidoglycan binding"/>
    <property type="evidence" value="ECO:0007669"/>
    <property type="project" value="InterPro"/>
</dbReference>